<proteinExistence type="predicted"/>
<dbReference type="RefSeq" id="WP_184259830.1">
    <property type="nucleotide sequence ID" value="NZ_JACIIX010000001.1"/>
</dbReference>
<protein>
    <submittedName>
        <fullName evidence="2">Uncharacterized protein</fullName>
    </submittedName>
</protein>
<sequence>MSTIPSVPSAVAPSTPVAPSNTVVATDVSDLLRALPPGTRIEVTTLADLVRGQVQASSDYGSLTLRGGLPVLPANSSLSLMLIGTPGDGVAFRLLAVNGLPVAGGAGSPATVPLPGTLPPAGSIPGAMPSLPGALQPGGLLPGGGLFGTAAGDPLAVFGPRAPGSLLQAADQGDAVALSLGKPLAATVIPGPASFLTAGPLAAGALPGGPASPAGTGAGTATAPLPGVPADNPASPGTVPGAGAAPPAGGFAGALTPHGLLAALRHAAHAVAEAAAETAGPHSPAPAPAGPLLPPGSQTQVRLTSVLLPGGSQALTAPSASATLPLASLDGTVTATPGGGTAVIQTPQGMLLVDVRSPLPVNSQVHLDVLAVTPPTAASAGPTVPASGGMQTFAALSEAQDLLAQNDAEAAQALTRAIPAADGRMVTTMMAVATAARSVDPKSWLGERPVKALDRPEGRGRAVLKDLEESTRETTRPARDGGGDWRMMNLPFSFGGQVDRITLVTRRTGSAAVDEDGSGGGSGQGGGVRFLFALDLSQMGPMQFDGLYKGGPAGQPGHRRLSLLIRTSRPLEPDVRRTILGLFSQSSEAMGLTGSLSFQVSAAFPGPAEALPPSLRAAGGAAGGAGGFTA</sequence>
<keyword evidence="3" id="KW-1185">Reference proteome</keyword>
<name>A0A7X0DK71_NOVIT</name>
<comment type="caution">
    <text evidence="2">The sequence shown here is derived from an EMBL/GenBank/DDBJ whole genome shotgun (WGS) entry which is preliminary data.</text>
</comment>
<dbReference type="EMBL" id="JACIIX010000001">
    <property type="protein sequence ID" value="MBB6208666.1"/>
    <property type="molecule type" value="Genomic_DNA"/>
</dbReference>
<accession>A0A7X0DK71</accession>
<gene>
    <name evidence="2" type="ORF">FHS48_000047</name>
</gene>
<evidence type="ECO:0000256" key="1">
    <source>
        <dbReference type="SAM" id="MobiDB-lite"/>
    </source>
</evidence>
<organism evidence="2 3">
    <name type="scientific">Novispirillum itersonii</name>
    <name type="common">Aquaspirillum itersonii</name>
    <dbReference type="NCBI Taxonomy" id="189"/>
    <lineage>
        <taxon>Bacteria</taxon>
        <taxon>Pseudomonadati</taxon>
        <taxon>Pseudomonadota</taxon>
        <taxon>Alphaproteobacteria</taxon>
        <taxon>Rhodospirillales</taxon>
        <taxon>Novispirillaceae</taxon>
        <taxon>Novispirillum</taxon>
    </lineage>
</organism>
<feature type="region of interest" description="Disordered" evidence="1">
    <location>
        <begin position="213"/>
        <end position="243"/>
    </location>
</feature>
<evidence type="ECO:0000313" key="3">
    <source>
        <dbReference type="Proteomes" id="UP000544872"/>
    </source>
</evidence>
<reference evidence="2 3" key="1">
    <citation type="submission" date="2020-08" db="EMBL/GenBank/DDBJ databases">
        <title>Genomic Encyclopedia of Type Strains, Phase IV (KMG-IV): sequencing the most valuable type-strain genomes for metagenomic binning, comparative biology and taxonomic classification.</title>
        <authorList>
            <person name="Goeker M."/>
        </authorList>
    </citation>
    <scope>NUCLEOTIDE SEQUENCE [LARGE SCALE GENOMIC DNA]</scope>
    <source>
        <strain evidence="2 3">DSM 11590</strain>
    </source>
</reference>
<dbReference type="Proteomes" id="UP000544872">
    <property type="component" value="Unassembled WGS sequence"/>
</dbReference>
<dbReference type="AlphaFoldDB" id="A0A7X0DK71"/>
<evidence type="ECO:0000313" key="2">
    <source>
        <dbReference type="EMBL" id="MBB6208666.1"/>
    </source>
</evidence>